<dbReference type="OrthoDB" id="8433438at2"/>
<dbReference type="STRING" id="1122125.GCA_000423185_01192"/>
<dbReference type="AlphaFoldDB" id="A0A211ZQB7"/>
<dbReference type="PROSITE" id="PS50932">
    <property type="entry name" value="HTH_LACI_2"/>
    <property type="match status" value="1"/>
</dbReference>
<evidence type="ECO:0000259" key="5">
    <source>
        <dbReference type="PROSITE" id="PS50932"/>
    </source>
</evidence>
<keyword evidence="2" id="KW-0805">Transcription regulation</keyword>
<evidence type="ECO:0000256" key="1">
    <source>
        <dbReference type="ARBA" id="ARBA00022491"/>
    </source>
</evidence>
<keyword evidence="3" id="KW-0238">DNA-binding</keyword>
<dbReference type="PANTHER" id="PTHR30146">
    <property type="entry name" value="LACI-RELATED TRANSCRIPTIONAL REPRESSOR"/>
    <property type="match status" value="1"/>
</dbReference>
<evidence type="ECO:0000313" key="7">
    <source>
        <dbReference type="Proteomes" id="UP000196655"/>
    </source>
</evidence>
<organism evidence="6 7">
    <name type="scientific">Inquilinus limosus</name>
    <dbReference type="NCBI Taxonomy" id="171674"/>
    <lineage>
        <taxon>Bacteria</taxon>
        <taxon>Pseudomonadati</taxon>
        <taxon>Pseudomonadota</taxon>
        <taxon>Alphaproteobacteria</taxon>
        <taxon>Rhodospirillales</taxon>
        <taxon>Rhodospirillaceae</taxon>
        <taxon>Inquilinus</taxon>
    </lineage>
</organism>
<sequence length="314" mass="32442">MSGQARVADETRERVLEAASALGYQVNMLGRGMNRQRSDLVGIVVRGATDPYRAALFEALLREIDARGLQSLVAEVDDEAALDRTIARFLQYRVSGVLVTSGAPPIALAEQCARLGIPVVALNRAVSIPGVDAVLSDNETGGRLAAEALLQAGCRHLGFLGVEGGTYSGLARSAAFVAALAPALAAGRATFRPLLAAGPGHEAGAAAAARAWDAPLDGLFCASDLLACGFLDGARATGRAAPRDVSIIGFDDVTPAGLAPYRLTTIRQDAAGLAARAAALMLERAEDPARPAVIDVVPVTLVRRETVAGLNEVT</sequence>
<dbReference type="SMART" id="SM00354">
    <property type="entry name" value="HTH_LACI"/>
    <property type="match status" value="1"/>
</dbReference>
<dbReference type="CDD" id="cd01392">
    <property type="entry name" value="HTH_LacI"/>
    <property type="match status" value="1"/>
</dbReference>
<reference evidence="7" key="1">
    <citation type="submission" date="2017-05" db="EMBL/GenBank/DDBJ databases">
        <authorList>
            <person name="Macchi M."/>
            <person name="Festa S."/>
            <person name="Coppotelli B.M."/>
            <person name="Morelli I.S."/>
        </authorList>
    </citation>
    <scope>NUCLEOTIDE SEQUENCE [LARGE SCALE GENOMIC DNA]</scope>
    <source>
        <strain evidence="7">I</strain>
    </source>
</reference>
<keyword evidence="7" id="KW-1185">Reference proteome</keyword>
<dbReference type="InterPro" id="IPR028082">
    <property type="entry name" value="Peripla_BP_I"/>
</dbReference>
<feature type="domain" description="HTH lacI-type" evidence="5">
    <location>
        <begin position="1"/>
        <end position="35"/>
    </location>
</feature>
<dbReference type="EMBL" id="NHON01000014">
    <property type="protein sequence ID" value="OWJ67376.1"/>
    <property type="molecule type" value="Genomic_DNA"/>
</dbReference>
<dbReference type="CDD" id="cd06278">
    <property type="entry name" value="PBP1_LacI-like"/>
    <property type="match status" value="1"/>
</dbReference>
<dbReference type="InterPro" id="IPR000843">
    <property type="entry name" value="HTH_LacI"/>
</dbReference>
<keyword evidence="4" id="KW-0804">Transcription</keyword>
<dbReference type="Gene3D" id="3.40.50.2300">
    <property type="match status" value="2"/>
</dbReference>
<evidence type="ECO:0000313" key="6">
    <source>
        <dbReference type="EMBL" id="OWJ67376.1"/>
    </source>
</evidence>
<dbReference type="SUPFAM" id="SSF53822">
    <property type="entry name" value="Periplasmic binding protein-like I"/>
    <property type="match status" value="1"/>
</dbReference>
<protein>
    <recommendedName>
        <fullName evidence="5">HTH lacI-type domain-containing protein</fullName>
    </recommendedName>
</protein>
<dbReference type="SUPFAM" id="SSF47413">
    <property type="entry name" value="lambda repressor-like DNA-binding domains"/>
    <property type="match status" value="1"/>
</dbReference>
<keyword evidence="1" id="KW-0678">Repressor</keyword>
<dbReference type="InterPro" id="IPR010982">
    <property type="entry name" value="Lambda_DNA-bd_dom_sf"/>
</dbReference>
<evidence type="ECO:0000256" key="4">
    <source>
        <dbReference type="ARBA" id="ARBA00023163"/>
    </source>
</evidence>
<dbReference type="GO" id="GO:0000976">
    <property type="term" value="F:transcription cis-regulatory region binding"/>
    <property type="evidence" value="ECO:0007669"/>
    <property type="project" value="TreeGrafter"/>
</dbReference>
<dbReference type="PANTHER" id="PTHR30146:SF95">
    <property type="entry name" value="RIBOSE OPERON REPRESSOR"/>
    <property type="match status" value="1"/>
</dbReference>
<name>A0A211ZQB7_9PROT</name>
<dbReference type="Pfam" id="PF13377">
    <property type="entry name" value="Peripla_BP_3"/>
    <property type="match status" value="1"/>
</dbReference>
<gene>
    <name evidence="6" type="ORF">BWR60_09885</name>
</gene>
<evidence type="ECO:0000256" key="3">
    <source>
        <dbReference type="ARBA" id="ARBA00023125"/>
    </source>
</evidence>
<dbReference type="InterPro" id="IPR046335">
    <property type="entry name" value="LacI/GalR-like_sensor"/>
</dbReference>
<evidence type="ECO:0000256" key="2">
    <source>
        <dbReference type="ARBA" id="ARBA00023015"/>
    </source>
</evidence>
<proteinExistence type="predicted"/>
<dbReference type="Proteomes" id="UP000196655">
    <property type="component" value="Unassembled WGS sequence"/>
</dbReference>
<dbReference type="Gene3D" id="1.10.260.40">
    <property type="entry name" value="lambda repressor-like DNA-binding domains"/>
    <property type="match status" value="1"/>
</dbReference>
<comment type="caution">
    <text evidence="6">The sequence shown here is derived from an EMBL/GenBank/DDBJ whole genome shotgun (WGS) entry which is preliminary data.</text>
</comment>
<accession>A0A211ZQB7</accession>
<dbReference type="GO" id="GO:0003700">
    <property type="term" value="F:DNA-binding transcription factor activity"/>
    <property type="evidence" value="ECO:0007669"/>
    <property type="project" value="TreeGrafter"/>
</dbReference>